<proteinExistence type="predicted"/>
<dbReference type="Gene3D" id="2.30.30.100">
    <property type="match status" value="1"/>
</dbReference>
<name>A0A7S0KPW8_9CHLO</name>
<dbReference type="GO" id="GO:0000387">
    <property type="term" value="P:spliceosomal snRNP assembly"/>
    <property type="evidence" value="ECO:0007669"/>
    <property type="project" value="TreeGrafter"/>
</dbReference>
<dbReference type="EMBL" id="HBEW01006991">
    <property type="protein sequence ID" value="CAD8586361.1"/>
    <property type="molecule type" value="Transcribed_RNA"/>
</dbReference>
<dbReference type="InterPro" id="IPR047574">
    <property type="entry name" value="AD"/>
</dbReference>
<dbReference type="GO" id="GO:0000245">
    <property type="term" value="P:spliceosomal complex assembly"/>
    <property type="evidence" value="ECO:0007669"/>
    <property type="project" value="InterPro"/>
</dbReference>
<accession>A0A7S0KPW8</accession>
<dbReference type="GO" id="GO:0032797">
    <property type="term" value="C:SMN complex"/>
    <property type="evidence" value="ECO:0007669"/>
    <property type="project" value="TreeGrafter"/>
</dbReference>
<dbReference type="GO" id="GO:0005634">
    <property type="term" value="C:nucleus"/>
    <property type="evidence" value="ECO:0007669"/>
    <property type="project" value="InterPro"/>
</dbReference>
<dbReference type="PANTHER" id="PTHR14710">
    <property type="entry name" value="GEM-ASSOCIATED PROTEIN 6"/>
    <property type="match status" value="1"/>
</dbReference>
<feature type="domain" description="AD" evidence="2">
    <location>
        <begin position="157"/>
        <end position="251"/>
    </location>
</feature>
<feature type="region of interest" description="Disordered" evidence="1">
    <location>
        <begin position="1"/>
        <end position="32"/>
    </location>
</feature>
<sequence>MMKPSARGDARADGVDATRAAANSSAMNSEELKSLNPAHLKALLGQEVVMTLSDHTTRQGVVYSLDPESFTVVLATGTLRPEALGGPSADECVVIPGHAVRAVEVMGGNALALDALRGTSSPGWVLTGTKHGFSAHAQGGAEGDDGRFKAMKAAMGSRQNSWGANSTYGGMAALLKPKACEQLECVKRCLNENMVPFIERASDQGAGDVELVVLGSLVVRYPYTADSCACANEIVLARVRELIAAGSPNGSAA</sequence>
<dbReference type="PANTHER" id="PTHR14710:SF2">
    <property type="entry name" value="GEM-ASSOCIATED PROTEIN 6"/>
    <property type="match status" value="1"/>
</dbReference>
<reference evidence="3" key="1">
    <citation type="submission" date="2021-01" db="EMBL/GenBank/DDBJ databases">
        <authorList>
            <person name="Corre E."/>
            <person name="Pelletier E."/>
            <person name="Niang G."/>
            <person name="Scheremetjew M."/>
            <person name="Finn R."/>
            <person name="Kale V."/>
            <person name="Holt S."/>
            <person name="Cochrane G."/>
            <person name="Meng A."/>
            <person name="Brown T."/>
            <person name="Cohen L."/>
        </authorList>
    </citation>
    <scope>NUCLEOTIDE SEQUENCE</scope>
    <source>
        <strain evidence="3">Clade-D-RCC2572</strain>
    </source>
</reference>
<protein>
    <recommendedName>
        <fullName evidence="2">AD domain-containing protein</fullName>
    </recommendedName>
</protein>
<evidence type="ECO:0000256" key="1">
    <source>
        <dbReference type="SAM" id="MobiDB-lite"/>
    </source>
</evidence>
<evidence type="ECO:0000259" key="2">
    <source>
        <dbReference type="PROSITE" id="PS52001"/>
    </source>
</evidence>
<dbReference type="PROSITE" id="PS52001">
    <property type="entry name" value="AD"/>
    <property type="match status" value="1"/>
</dbReference>
<dbReference type="AlphaFoldDB" id="A0A7S0KPW8"/>
<dbReference type="InterPro" id="IPR009422">
    <property type="entry name" value="Gemin6"/>
</dbReference>
<organism evidence="3">
    <name type="scientific">Ostreococcus mediterraneus</name>
    <dbReference type="NCBI Taxonomy" id="1486918"/>
    <lineage>
        <taxon>Eukaryota</taxon>
        <taxon>Viridiplantae</taxon>
        <taxon>Chlorophyta</taxon>
        <taxon>Mamiellophyceae</taxon>
        <taxon>Mamiellales</taxon>
        <taxon>Bathycoccaceae</taxon>
        <taxon>Ostreococcus</taxon>
    </lineage>
</organism>
<gene>
    <name evidence="3" type="ORF">OMED0929_LOCUS5907</name>
</gene>
<dbReference type="CDD" id="cd11676">
    <property type="entry name" value="Gemin6"/>
    <property type="match status" value="1"/>
</dbReference>
<feature type="compositionally biased region" description="Basic and acidic residues" evidence="1">
    <location>
        <begin position="1"/>
        <end position="16"/>
    </location>
</feature>
<feature type="compositionally biased region" description="Low complexity" evidence="1">
    <location>
        <begin position="17"/>
        <end position="29"/>
    </location>
</feature>
<evidence type="ECO:0000313" key="3">
    <source>
        <dbReference type="EMBL" id="CAD8586361.1"/>
    </source>
</evidence>